<comment type="similarity">
    <text evidence="2">Belongs to the GSP F family.</text>
</comment>
<name>A0A1G6HYW5_9BACI</name>
<dbReference type="PRINTS" id="PR00812">
    <property type="entry name" value="BCTERIALGSPF"/>
</dbReference>
<protein>
    <submittedName>
        <fullName evidence="9">Competence protein ComGB</fullName>
    </submittedName>
</protein>
<evidence type="ECO:0000256" key="2">
    <source>
        <dbReference type="ARBA" id="ARBA00005745"/>
    </source>
</evidence>
<sequence>MVFLIKPFLKPKPPLTLTIDHQLRFLDRLSHLFEQGYVMFDALHLLKSQSFYREICDYIKDELNKGQTFDHCLKNLGFNPHIITYIHFSLKNGHLHQAIQEATQYIKKRRELQHQFFNTIRYPLILITMFLIILLFINWFVYPAFEQLYSTHYNSSTILHLAIVTTQSLFNILLTLSILCSILITIMIQVNKQIKLERIHNILQHFRFIKKWISLYVSFHFAIHLSSLLDAHFSLKSSLTFISHHQEKTLVNFYATRLLNDLERGETTNEALQRINFFEKEFISLFERQSDHLHLKKDLEMYASFTLSDLQERCQLLIRRIQPIVFSIIACSIILIYLSILIPMLQLIQTI</sequence>
<keyword evidence="6 7" id="KW-0472">Membrane</keyword>
<dbReference type="InterPro" id="IPR003004">
    <property type="entry name" value="GspF/PilC"/>
</dbReference>
<dbReference type="PANTHER" id="PTHR30012">
    <property type="entry name" value="GENERAL SECRETION PATHWAY PROTEIN"/>
    <property type="match status" value="1"/>
</dbReference>
<evidence type="ECO:0000256" key="1">
    <source>
        <dbReference type="ARBA" id="ARBA00004651"/>
    </source>
</evidence>
<proteinExistence type="inferred from homology"/>
<dbReference type="AlphaFoldDB" id="A0A1G6HYW5"/>
<keyword evidence="4 7" id="KW-0812">Transmembrane</keyword>
<evidence type="ECO:0000256" key="7">
    <source>
        <dbReference type="SAM" id="Phobius"/>
    </source>
</evidence>
<comment type="subcellular location">
    <subcellularLocation>
        <location evidence="1">Cell membrane</location>
        <topology evidence="1">Multi-pass membrane protein</topology>
    </subcellularLocation>
</comment>
<evidence type="ECO:0000259" key="8">
    <source>
        <dbReference type="Pfam" id="PF00482"/>
    </source>
</evidence>
<organism evidence="9 10">
    <name type="scientific">Pelagirhabdus alkalitolerans</name>
    <dbReference type="NCBI Taxonomy" id="1612202"/>
    <lineage>
        <taxon>Bacteria</taxon>
        <taxon>Bacillati</taxon>
        <taxon>Bacillota</taxon>
        <taxon>Bacilli</taxon>
        <taxon>Bacillales</taxon>
        <taxon>Bacillaceae</taxon>
        <taxon>Pelagirhabdus</taxon>
    </lineage>
</organism>
<evidence type="ECO:0000313" key="10">
    <source>
        <dbReference type="Proteomes" id="UP000242949"/>
    </source>
</evidence>
<dbReference type="Gene3D" id="1.20.81.30">
    <property type="entry name" value="Type II secretion system (T2SS), domain F"/>
    <property type="match status" value="2"/>
</dbReference>
<dbReference type="STRING" id="1612202.SAMN05421734_103294"/>
<evidence type="ECO:0000256" key="4">
    <source>
        <dbReference type="ARBA" id="ARBA00022692"/>
    </source>
</evidence>
<evidence type="ECO:0000256" key="3">
    <source>
        <dbReference type="ARBA" id="ARBA00022475"/>
    </source>
</evidence>
<reference evidence="10" key="1">
    <citation type="submission" date="2016-09" db="EMBL/GenBank/DDBJ databases">
        <authorList>
            <person name="Varghese N."/>
            <person name="Submissions S."/>
        </authorList>
    </citation>
    <scope>NUCLEOTIDE SEQUENCE [LARGE SCALE GENOMIC DNA]</scope>
    <source>
        <strain evidence="10">S5</strain>
    </source>
</reference>
<evidence type="ECO:0000256" key="5">
    <source>
        <dbReference type="ARBA" id="ARBA00022989"/>
    </source>
</evidence>
<feature type="domain" description="Type II secretion system protein GspF" evidence="8">
    <location>
        <begin position="25"/>
        <end position="143"/>
    </location>
</feature>
<feature type="transmembrane region" description="Helical" evidence="7">
    <location>
        <begin position="324"/>
        <end position="348"/>
    </location>
</feature>
<keyword evidence="10" id="KW-1185">Reference proteome</keyword>
<feature type="domain" description="Type II secretion system protein GspF" evidence="8">
    <location>
        <begin position="221"/>
        <end position="343"/>
    </location>
</feature>
<evidence type="ECO:0000256" key="6">
    <source>
        <dbReference type="ARBA" id="ARBA00023136"/>
    </source>
</evidence>
<dbReference type="InterPro" id="IPR042094">
    <property type="entry name" value="T2SS_GspF_sf"/>
</dbReference>
<dbReference type="InterPro" id="IPR047692">
    <property type="entry name" value="T4P_ComGB"/>
</dbReference>
<dbReference type="PANTHER" id="PTHR30012:SF0">
    <property type="entry name" value="TYPE II SECRETION SYSTEM PROTEIN F-RELATED"/>
    <property type="match status" value="1"/>
</dbReference>
<dbReference type="GO" id="GO:0005886">
    <property type="term" value="C:plasma membrane"/>
    <property type="evidence" value="ECO:0007669"/>
    <property type="project" value="UniProtKB-SubCell"/>
</dbReference>
<accession>A0A1G6HYW5</accession>
<keyword evidence="5 7" id="KW-1133">Transmembrane helix</keyword>
<feature type="transmembrane region" description="Helical" evidence="7">
    <location>
        <begin position="119"/>
        <end position="141"/>
    </location>
</feature>
<dbReference type="Proteomes" id="UP000242949">
    <property type="component" value="Unassembled WGS sequence"/>
</dbReference>
<feature type="transmembrane region" description="Helical" evidence="7">
    <location>
        <begin position="161"/>
        <end position="188"/>
    </location>
</feature>
<keyword evidence="3" id="KW-1003">Cell membrane</keyword>
<dbReference type="NCBIfam" id="NF041012">
    <property type="entry name" value="T4P_ComGB"/>
    <property type="match status" value="1"/>
</dbReference>
<gene>
    <name evidence="9" type="ORF">SAMN05421734_103294</name>
</gene>
<evidence type="ECO:0000313" key="9">
    <source>
        <dbReference type="EMBL" id="SDB99489.1"/>
    </source>
</evidence>
<dbReference type="Pfam" id="PF00482">
    <property type="entry name" value="T2SSF"/>
    <property type="match status" value="2"/>
</dbReference>
<dbReference type="InterPro" id="IPR018076">
    <property type="entry name" value="T2SS_GspF_dom"/>
</dbReference>
<dbReference type="EMBL" id="FMYI01000003">
    <property type="protein sequence ID" value="SDB99489.1"/>
    <property type="molecule type" value="Genomic_DNA"/>
</dbReference>